<dbReference type="GO" id="GO:0051286">
    <property type="term" value="C:cell tip"/>
    <property type="evidence" value="ECO:0007669"/>
    <property type="project" value="TreeGrafter"/>
</dbReference>
<evidence type="ECO:0000256" key="3">
    <source>
        <dbReference type="SAM" id="MobiDB-lite"/>
    </source>
</evidence>
<dbReference type="GO" id="GO:0070319">
    <property type="term" value="C:Golgi to plasma membrane transport vesicle"/>
    <property type="evidence" value="ECO:0007669"/>
    <property type="project" value="TreeGrafter"/>
</dbReference>
<feature type="compositionally biased region" description="Basic and acidic residues" evidence="3">
    <location>
        <begin position="595"/>
        <end position="619"/>
    </location>
</feature>
<evidence type="ECO:0000313" key="6">
    <source>
        <dbReference type="Proteomes" id="UP000504638"/>
    </source>
</evidence>
<feature type="region of interest" description="Disordered" evidence="3">
    <location>
        <begin position="159"/>
        <end position="187"/>
    </location>
</feature>
<reference evidence="7" key="2">
    <citation type="submission" date="2020-04" db="EMBL/GenBank/DDBJ databases">
        <authorList>
            <consortium name="NCBI Genome Project"/>
        </authorList>
    </citation>
    <scope>NUCLEOTIDE SEQUENCE</scope>
    <source>
        <strain evidence="7">CBS 781.70</strain>
    </source>
</reference>
<dbReference type="GeneID" id="54417223"/>
<dbReference type="Gene3D" id="6.10.140.910">
    <property type="match status" value="1"/>
</dbReference>
<reference evidence="5 7" key="1">
    <citation type="submission" date="2020-01" db="EMBL/GenBank/DDBJ databases">
        <authorList>
            <consortium name="DOE Joint Genome Institute"/>
            <person name="Haridas S."/>
            <person name="Albert R."/>
            <person name="Binder M."/>
            <person name="Bloem J."/>
            <person name="Labutti K."/>
            <person name="Salamov A."/>
            <person name="Andreopoulos B."/>
            <person name="Baker S.E."/>
            <person name="Barry K."/>
            <person name="Bills G."/>
            <person name="Bluhm B.H."/>
            <person name="Cannon C."/>
            <person name="Castanera R."/>
            <person name="Culley D.E."/>
            <person name="Daum C."/>
            <person name="Ezra D."/>
            <person name="Gonzalez J.B."/>
            <person name="Henrissat B."/>
            <person name="Kuo A."/>
            <person name="Liang C."/>
            <person name="Lipzen A."/>
            <person name="Lutzoni F."/>
            <person name="Magnuson J."/>
            <person name="Mondo S."/>
            <person name="Nolan M."/>
            <person name="Ohm R."/>
            <person name="Pangilinan J."/>
            <person name="Park H.-J."/>
            <person name="Ramirez L."/>
            <person name="Alfaro M."/>
            <person name="Sun H."/>
            <person name="Tritt A."/>
            <person name="Yoshinaga Y."/>
            <person name="Zwiers L.-H."/>
            <person name="Turgeon B.G."/>
            <person name="Goodwin S.B."/>
            <person name="Spatafora J.W."/>
            <person name="Crous P.W."/>
            <person name="Grigoriev I.V."/>
        </authorList>
    </citation>
    <scope>NUCLEOTIDE SEQUENCE</scope>
    <source>
        <strain evidence="5 7">CBS 781.70</strain>
    </source>
</reference>
<keyword evidence="6" id="KW-1185">Reference proteome</keyword>
<evidence type="ECO:0000256" key="1">
    <source>
        <dbReference type="ARBA" id="ARBA00023054"/>
    </source>
</evidence>
<dbReference type="GO" id="GO:0006887">
    <property type="term" value="P:exocytosis"/>
    <property type="evidence" value="ECO:0007669"/>
    <property type="project" value="TreeGrafter"/>
</dbReference>
<dbReference type="RefSeq" id="XP_033531603.1">
    <property type="nucleotide sequence ID" value="XM_033676653.1"/>
</dbReference>
<dbReference type="GO" id="GO:0005085">
    <property type="term" value="F:guanyl-nucleotide exchange factor activity"/>
    <property type="evidence" value="ECO:0007669"/>
    <property type="project" value="InterPro"/>
</dbReference>
<proteinExistence type="predicted"/>
<feature type="coiled-coil region" evidence="2">
    <location>
        <begin position="189"/>
        <end position="216"/>
    </location>
</feature>
<dbReference type="Pfam" id="PF06428">
    <property type="entry name" value="Sec2p"/>
    <property type="match status" value="1"/>
</dbReference>
<organism evidence="5">
    <name type="scientific">Eremomyces bilateralis CBS 781.70</name>
    <dbReference type="NCBI Taxonomy" id="1392243"/>
    <lineage>
        <taxon>Eukaryota</taxon>
        <taxon>Fungi</taxon>
        <taxon>Dikarya</taxon>
        <taxon>Ascomycota</taxon>
        <taxon>Pezizomycotina</taxon>
        <taxon>Dothideomycetes</taxon>
        <taxon>Dothideomycetes incertae sedis</taxon>
        <taxon>Eremomycetales</taxon>
        <taxon>Eremomycetaceae</taxon>
        <taxon>Eremomyces</taxon>
    </lineage>
</organism>
<feature type="region of interest" description="Disordered" evidence="3">
    <location>
        <begin position="1"/>
        <end position="53"/>
    </location>
</feature>
<evidence type="ECO:0000313" key="5">
    <source>
        <dbReference type="EMBL" id="KAF1809972.1"/>
    </source>
</evidence>
<feature type="compositionally biased region" description="Pro residues" evidence="3">
    <location>
        <begin position="307"/>
        <end position="316"/>
    </location>
</feature>
<dbReference type="SUPFAM" id="SSF144284">
    <property type="entry name" value="Sec2 N-terminal region"/>
    <property type="match status" value="1"/>
</dbReference>
<feature type="region of interest" description="Disordered" evidence="3">
    <location>
        <begin position="302"/>
        <end position="328"/>
    </location>
</feature>
<feature type="domain" description="GDP/GTP exchange factor Sec2 N-terminal" evidence="4">
    <location>
        <begin position="74"/>
        <end position="220"/>
    </location>
</feature>
<feature type="compositionally biased region" description="Low complexity" evidence="3">
    <location>
        <begin position="350"/>
        <end position="360"/>
    </location>
</feature>
<evidence type="ECO:0000256" key="2">
    <source>
        <dbReference type="SAM" id="Coils"/>
    </source>
</evidence>
<feature type="region of interest" description="Disordered" evidence="3">
    <location>
        <begin position="341"/>
        <end position="369"/>
    </location>
</feature>
<name>A0A6G1FWA2_9PEZI</name>
<dbReference type="Proteomes" id="UP000504638">
    <property type="component" value="Unplaced"/>
</dbReference>
<dbReference type="CDD" id="cd21044">
    <property type="entry name" value="Rab11BD_RAB3IP_like"/>
    <property type="match status" value="1"/>
</dbReference>
<feature type="compositionally biased region" description="Basic and acidic residues" evidence="3">
    <location>
        <begin position="169"/>
        <end position="187"/>
    </location>
</feature>
<evidence type="ECO:0000259" key="4">
    <source>
        <dbReference type="Pfam" id="PF06428"/>
    </source>
</evidence>
<dbReference type="OrthoDB" id="1748564at2759"/>
<dbReference type="PANTHER" id="PTHR14430:SF0">
    <property type="entry name" value="SEC2P DOMAIN-CONTAINING PROTEIN"/>
    <property type="match status" value="1"/>
</dbReference>
<dbReference type="AlphaFoldDB" id="A0A6G1FWA2"/>
<keyword evidence="1 2" id="KW-0175">Coiled coil</keyword>
<feature type="compositionally biased region" description="Polar residues" evidence="3">
    <location>
        <begin position="159"/>
        <end position="168"/>
    </location>
</feature>
<dbReference type="InterPro" id="IPR040351">
    <property type="entry name" value="RAB3IL/RAB3IP/Sec2"/>
</dbReference>
<accession>A0A6G1FWA2</accession>
<dbReference type="EMBL" id="ML975169">
    <property type="protein sequence ID" value="KAF1809972.1"/>
    <property type="molecule type" value="Genomic_DNA"/>
</dbReference>
<evidence type="ECO:0000313" key="7">
    <source>
        <dbReference type="RefSeq" id="XP_033531603.1"/>
    </source>
</evidence>
<feature type="region of interest" description="Disordered" evidence="3">
    <location>
        <begin position="218"/>
        <end position="248"/>
    </location>
</feature>
<feature type="compositionally biased region" description="Low complexity" evidence="3">
    <location>
        <begin position="317"/>
        <end position="328"/>
    </location>
</feature>
<feature type="compositionally biased region" description="Polar residues" evidence="3">
    <location>
        <begin position="573"/>
        <end position="586"/>
    </location>
</feature>
<feature type="compositionally biased region" description="Basic and acidic residues" evidence="3">
    <location>
        <begin position="558"/>
        <end position="571"/>
    </location>
</feature>
<reference evidence="7" key="3">
    <citation type="submission" date="2025-04" db="UniProtKB">
        <authorList>
            <consortium name="RefSeq"/>
        </authorList>
    </citation>
    <scope>IDENTIFICATION</scope>
    <source>
        <strain evidence="7">CBS 781.70</strain>
    </source>
</reference>
<dbReference type="PANTHER" id="PTHR14430">
    <property type="entry name" value="RABIN3-RELATED"/>
    <property type="match status" value="1"/>
</dbReference>
<dbReference type="InterPro" id="IPR009449">
    <property type="entry name" value="Sec2_N"/>
</dbReference>
<feature type="compositionally biased region" description="Low complexity" evidence="3">
    <location>
        <begin position="219"/>
        <end position="236"/>
    </location>
</feature>
<feature type="region of interest" description="Disordered" evidence="3">
    <location>
        <begin position="558"/>
        <end position="659"/>
    </location>
</feature>
<gene>
    <name evidence="5 7" type="ORF">P152DRAFT_402461</name>
</gene>
<protein>
    <recommendedName>
        <fullName evidence="4">GDP/GTP exchange factor Sec2 N-terminal domain-containing protein</fullName>
    </recommendedName>
</protein>
<sequence length="659" mass="72177">MSMALAPPVIPPHLRADPNYDSDMNTIPDPRTPSPLSGHPAQALSRTDSGSEEGAIQNEVSVLTTKLINAMNHQTNLDDSLQQTRHELEQAMEKLKTLEAENKRHKVSVQEGVLIKREDVEKTDTKLRNDLAEERERRIASEKTKDKIEKELEELSANLFTQANNVRQNTKEKNQRDMDELKTQSDRTASHLRAQLREAEDLVKQHQSQLTDLKTVLQSISESGSPSQSSPTTPHATPAPPTPTIRQPDFDAAKHATFKPAIISQASVTPSTALTLPDLLQPVLRTDLHSYDDFSTLLRTSRTLPPTSLPSPPPQPSSVSAPASRASSGNYTAMAHAISLAHPISPPSPTTGSSPTLHPSNPDTLAPGSQLHHQLLTSTLKDSKFYKRVLTEDIDPTLRLDLAPGLSFFARRTVMAALAAGTLVFLPRNHGPVHPCALCGENRKVVTGADKRGGGYVDEAYARRHCFRVSEEGERTKYPLCGYCVARVRAAAELVAFLRRGVGGHLTGGTQGAEDREKEKEVTGRLWEECVRLRERMFWARIGGGVVPKIEVDGEGKAEGRLDEAETRDMTLRVSSESARTGNTVGSGEALDSVVEDRAVEEKGEREDREREQHQKDDVSSGSVSPSFGTPDDEKENEPVSPLEERRATDVKLPGAFAG</sequence>